<reference evidence="3 4" key="1">
    <citation type="journal article" date="2011" name="J. Bacteriol.">
        <title>Draft Genome Sequence of Gordonia neofelifaecis NRRL B-59395, a Cholesterol-Degrading Actinomycete.</title>
        <authorList>
            <person name="Ge F."/>
            <person name="Li W."/>
            <person name="Chen G."/>
            <person name="Liu Y."/>
            <person name="Zhang G."/>
            <person name="Yong B."/>
            <person name="Wang Q."/>
            <person name="Wang N."/>
            <person name="Huang Z."/>
            <person name="Li W."/>
            <person name="Wang J."/>
            <person name="Wu C."/>
            <person name="Xie Q."/>
            <person name="Liu G."/>
        </authorList>
    </citation>
    <scope>NUCLEOTIDE SEQUENCE [LARGE SCALE GENOMIC DNA]</scope>
    <source>
        <strain evidence="3 4">NRRL B-59395</strain>
    </source>
</reference>
<evidence type="ECO:0000313" key="3">
    <source>
        <dbReference type="EMBL" id="EGD54848.1"/>
    </source>
</evidence>
<proteinExistence type="inferred from homology"/>
<accession>F1YKG2</accession>
<dbReference type="eggNOG" id="COG2114">
    <property type="taxonomic scope" value="Bacteria"/>
</dbReference>
<name>F1YKG2_9ACTN</name>
<dbReference type="RefSeq" id="WP_009679537.1">
    <property type="nucleotide sequence ID" value="NZ_AEUD01000009.1"/>
</dbReference>
<dbReference type="AlphaFoldDB" id="F1YKG2"/>
<gene>
    <name evidence="3" type="ORF">SCNU_11595</name>
</gene>
<dbReference type="Pfam" id="PF00211">
    <property type="entry name" value="Guanylate_cyc"/>
    <property type="match status" value="1"/>
</dbReference>
<organism evidence="3 4">
    <name type="scientific">Gordonia neofelifaecis NRRL B-59395</name>
    <dbReference type="NCBI Taxonomy" id="644548"/>
    <lineage>
        <taxon>Bacteria</taxon>
        <taxon>Bacillati</taxon>
        <taxon>Actinomycetota</taxon>
        <taxon>Actinomycetes</taxon>
        <taxon>Mycobacteriales</taxon>
        <taxon>Gordoniaceae</taxon>
        <taxon>Gordonia</taxon>
    </lineage>
</organism>
<dbReference type="SMART" id="SM00044">
    <property type="entry name" value="CYCc"/>
    <property type="match status" value="1"/>
</dbReference>
<dbReference type="Proteomes" id="UP000035065">
    <property type="component" value="Unassembled WGS sequence"/>
</dbReference>
<dbReference type="STRING" id="644548.SCNU_11595"/>
<dbReference type="CDD" id="cd07302">
    <property type="entry name" value="CHD"/>
    <property type="match status" value="1"/>
</dbReference>
<dbReference type="InterPro" id="IPR029787">
    <property type="entry name" value="Nucleotide_cyclase"/>
</dbReference>
<feature type="domain" description="Guanylate cyclase" evidence="2">
    <location>
        <begin position="138"/>
        <end position="246"/>
    </location>
</feature>
<evidence type="ECO:0000259" key="2">
    <source>
        <dbReference type="PROSITE" id="PS50125"/>
    </source>
</evidence>
<keyword evidence="4" id="KW-1185">Reference proteome</keyword>
<dbReference type="PROSITE" id="PS50125">
    <property type="entry name" value="GUANYLATE_CYCLASE_2"/>
    <property type="match status" value="1"/>
</dbReference>
<protein>
    <submittedName>
        <fullName evidence="3">Adenylyl cyclase class-3/4/guanylyl cyclase</fullName>
    </submittedName>
</protein>
<dbReference type="PANTHER" id="PTHR43081:SF19">
    <property type="entry name" value="PH-SENSITIVE ADENYLATE CYCLASE RV1264"/>
    <property type="match status" value="1"/>
</dbReference>
<dbReference type="Gene3D" id="3.30.70.1230">
    <property type="entry name" value="Nucleotide cyclase"/>
    <property type="match status" value="1"/>
</dbReference>
<dbReference type="GO" id="GO:0004016">
    <property type="term" value="F:adenylate cyclase activity"/>
    <property type="evidence" value="ECO:0007669"/>
    <property type="project" value="UniProtKB-ARBA"/>
</dbReference>
<evidence type="ECO:0000256" key="1">
    <source>
        <dbReference type="ARBA" id="ARBA00005381"/>
    </source>
</evidence>
<dbReference type="GO" id="GO:0035556">
    <property type="term" value="P:intracellular signal transduction"/>
    <property type="evidence" value="ECO:0007669"/>
    <property type="project" value="InterPro"/>
</dbReference>
<dbReference type="InterPro" id="IPR001054">
    <property type="entry name" value="A/G_cyclase"/>
</dbReference>
<sequence length="299" mass="32287">MSDVPLEYSRDELIAALQLDPAYARRFWNAFGFAQGADGDGQRFSKADLAALSVFAGNDQAMDSTAQLAAARAIGQATARLAQWQAEEITRLAADPNVEATTEQMVEALARVQDMVWRRHLAAGLTDAGRDSEHTEVVVGFADIVGYTSMSRRLGMTELESLLETFESAAHAIITGHGGQIIKTIGDAVMFTVSDPTAAAEIAIDLHGLTADGELPSLRIGMARGDVLMRMGDAFGEPVNIAARLASSARSTTTLIDDDLASALRDLEPLHVSPISSLSVRGYRKLRAFKLVRDRNWKR</sequence>
<dbReference type="InterPro" id="IPR050697">
    <property type="entry name" value="Adenylyl/Guanylyl_Cyclase_3/4"/>
</dbReference>
<comment type="caution">
    <text evidence="3">The sequence shown here is derived from an EMBL/GenBank/DDBJ whole genome shotgun (WGS) entry which is preliminary data.</text>
</comment>
<dbReference type="SUPFAM" id="SSF55073">
    <property type="entry name" value="Nucleotide cyclase"/>
    <property type="match status" value="1"/>
</dbReference>
<evidence type="ECO:0000313" key="4">
    <source>
        <dbReference type="Proteomes" id="UP000035065"/>
    </source>
</evidence>
<comment type="similarity">
    <text evidence="1">Belongs to the adenylyl cyclase class-3 family.</text>
</comment>
<dbReference type="GO" id="GO:0006171">
    <property type="term" value="P:cAMP biosynthetic process"/>
    <property type="evidence" value="ECO:0007669"/>
    <property type="project" value="TreeGrafter"/>
</dbReference>
<dbReference type="EMBL" id="AEUD01000009">
    <property type="protein sequence ID" value="EGD54848.1"/>
    <property type="molecule type" value="Genomic_DNA"/>
</dbReference>
<dbReference type="PANTHER" id="PTHR43081">
    <property type="entry name" value="ADENYLATE CYCLASE, TERMINAL-DIFFERENTIATION SPECIFIC-RELATED"/>
    <property type="match status" value="1"/>
</dbReference>
<dbReference type="OrthoDB" id="310836at2"/>